<comment type="caution">
    <text evidence="4">The sequence shown here is derived from an EMBL/GenBank/DDBJ whole genome shotgun (WGS) entry which is preliminary data.</text>
</comment>
<evidence type="ECO:0000259" key="3">
    <source>
        <dbReference type="Pfam" id="PF04755"/>
    </source>
</evidence>
<sequence>MRISNLRILFHLGSTMRPSAILLTAVLGGRDLASEAFQCRSHAPTRAMRTSIFSTVEKVSSTPSASDASPDEQDFDPVLARRNRLVATAKKLVESSRSGKFITRPADKVRLQKAINNLEAISPDPTDKGALLGDWKLVATAQLPSSNIRSRLGKNFRPRPGKFDSKELSPIQKSIQKTLDVTQRIRYDESFDSTDEINRVDNVVEFTPLDTLESIFPSESPLSFLGSLNVNPLQIAKAKAVLVHKAEVESTTPVLRTRIAYISTVFNVAGSSQFFNPDGEDVFGVNNLLGDLQAGTFDTPYVDEEVRISRSSGPVLEQLRVFVREGTTTILDSEGIENLMAELEVEDEGKATVESSVRKVADDVTALANNARSTIEKDMEGVADAVSESMDEVVGKVQDAVEEDIKEIQDAVENAQSVIQDQGDVVAAVSDVTQAVAKGAEDVRSIVSEEVEDLGDVVVDKLDGMVGDVQDSVEADLKEVQKSVDSLEDFGLESDE</sequence>
<dbReference type="OrthoDB" id="42996at2759"/>
<dbReference type="PANTHER" id="PTHR31906">
    <property type="entry name" value="PLASTID-LIPID-ASSOCIATED PROTEIN 4, CHLOROPLASTIC-RELATED"/>
    <property type="match status" value="1"/>
</dbReference>
<dbReference type="SUPFAM" id="SSF58113">
    <property type="entry name" value="Apolipoprotein A-I"/>
    <property type="match status" value="1"/>
</dbReference>
<protein>
    <recommendedName>
        <fullName evidence="3">Plastid lipid-associated protein/fibrillin conserved domain-containing protein</fullName>
    </recommendedName>
</protein>
<keyword evidence="2" id="KW-0934">Plastid</keyword>
<evidence type="ECO:0000256" key="2">
    <source>
        <dbReference type="ARBA" id="ARBA00022640"/>
    </source>
</evidence>
<evidence type="ECO:0000313" key="5">
    <source>
        <dbReference type="Proteomes" id="UP000266841"/>
    </source>
</evidence>
<dbReference type="EMBL" id="AGNL01035720">
    <property type="protein sequence ID" value="EJK54506.1"/>
    <property type="molecule type" value="Genomic_DNA"/>
</dbReference>
<gene>
    <name evidence="4" type="ORF">THAOC_25860</name>
</gene>
<name>K0S0A0_THAOC</name>
<dbReference type="InterPro" id="IPR039633">
    <property type="entry name" value="PAP"/>
</dbReference>
<dbReference type="OMA" id="IRISRTK"/>
<feature type="domain" description="Plastid lipid-associated protein/fibrillin conserved" evidence="3">
    <location>
        <begin position="92"/>
        <end position="312"/>
    </location>
</feature>
<organism evidence="4 5">
    <name type="scientific">Thalassiosira oceanica</name>
    <name type="common">Marine diatom</name>
    <dbReference type="NCBI Taxonomy" id="159749"/>
    <lineage>
        <taxon>Eukaryota</taxon>
        <taxon>Sar</taxon>
        <taxon>Stramenopiles</taxon>
        <taxon>Ochrophyta</taxon>
        <taxon>Bacillariophyta</taxon>
        <taxon>Coscinodiscophyceae</taxon>
        <taxon>Thalassiosirophycidae</taxon>
        <taxon>Thalassiosirales</taxon>
        <taxon>Thalassiosiraceae</taxon>
        <taxon>Thalassiosira</taxon>
    </lineage>
</organism>
<dbReference type="Proteomes" id="UP000266841">
    <property type="component" value="Unassembled WGS sequence"/>
</dbReference>
<dbReference type="GO" id="GO:0009536">
    <property type="term" value="C:plastid"/>
    <property type="evidence" value="ECO:0007669"/>
    <property type="project" value="UniProtKB-SubCell"/>
</dbReference>
<dbReference type="Gene3D" id="1.20.5.1230">
    <property type="entry name" value="Apolipoprotein A-I"/>
    <property type="match status" value="1"/>
</dbReference>
<reference evidence="4 5" key="1">
    <citation type="journal article" date="2012" name="Genome Biol.">
        <title>Genome and low-iron response of an oceanic diatom adapted to chronic iron limitation.</title>
        <authorList>
            <person name="Lommer M."/>
            <person name="Specht M."/>
            <person name="Roy A.S."/>
            <person name="Kraemer L."/>
            <person name="Andreson R."/>
            <person name="Gutowska M.A."/>
            <person name="Wolf J."/>
            <person name="Bergner S.V."/>
            <person name="Schilhabel M.B."/>
            <person name="Klostermeier U.C."/>
            <person name="Beiko R.G."/>
            <person name="Rosenstiel P."/>
            <person name="Hippler M."/>
            <person name="Laroche J."/>
        </authorList>
    </citation>
    <scope>NUCLEOTIDE SEQUENCE [LARGE SCALE GENOMIC DNA]</scope>
    <source>
        <strain evidence="4 5">CCMP1005</strain>
    </source>
</reference>
<dbReference type="AlphaFoldDB" id="K0S0A0"/>
<dbReference type="Pfam" id="PF04755">
    <property type="entry name" value="PAP_fibrillin"/>
    <property type="match status" value="1"/>
</dbReference>
<proteinExistence type="predicted"/>
<dbReference type="InterPro" id="IPR006843">
    <property type="entry name" value="PAP/fibrillin_dom"/>
</dbReference>
<comment type="subcellular location">
    <subcellularLocation>
        <location evidence="1">Plastid</location>
    </subcellularLocation>
</comment>
<evidence type="ECO:0000313" key="4">
    <source>
        <dbReference type="EMBL" id="EJK54506.1"/>
    </source>
</evidence>
<dbReference type="eggNOG" id="ENOG502SR7D">
    <property type="taxonomic scope" value="Eukaryota"/>
</dbReference>
<keyword evidence="5" id="KW-1185">Reference proteome</keyword>
<accession>K0S0A0</accession>
<evidence type="ECO:0000256" key="1">
    <source>
        <dbReference type="ARBA" id="ARBA00004474"/>
    </source>
</evidence>